<dbReference type="GO" id="GO:0005634">
    <property type="term" value="C:nucleus"/>
    <property type="evidence" value="ECO:0007669"/>
    <property type="project" value="TreeGrafter"/>
</dbReference>
<dbReference type="GO" id="GO:0005737">
    <property type="term" value="C:cytoplasm"/>
    <property type="evidence" value="ECO:0007669"/>
    <property type="project" value="TreeGrafter"/>
</dbReference>
<proteinExistence type="inferred from homology"/>
<dbReference type="CDD" id="cd06526">
    <property type="entry name" value="metazoan_ACD"/>
    <property type="match status" value="1"/>
</dbReference>
<accession>A0A7E4VS00</accession>
<dbReference type="SUPFAM" id="SSF49764">
    <property type="entry name" value="HSP20-like chaperones"/>
    <property type="match status" value="1"/>
</dbReference>
<dbReference type="PROSITE" id="PS01031">
    <property type="entry name" value="SHSP"/>
    <property type="match status" value="1"/>
</dbReference>
<dbReference type="InterPro" id="IPR001436">
    <property type="entry name" value="Alpha-crystallin/sHSP_animal"/>
</dbReference>
<dbReference type="GO" id="GO:0042026">
    <property type="term" value="P:protein refolding"/>
    <property type="evidence" value="ECO:0007669"/>
    <property type="project" value="TreeGrafter"/>
</dbReference>
<dbReference type="Pfam" id="PF00011">
    <property type="entry name" value="HSP20"/>
    <property type="match status" value="1"/>
</dbReference>
<dbReference type="Proteomes" id="UP000492821">
    <property type="component" value="Unassembled WGS sequence"/>
</dbReference>
<evidence type="ECO:0000259" key="3">
    <source>
        <dbReference type="PROSITE" id="PS01031"/>
    </source>
</evidence>
<evidence type="ECO:0000256" key="1">
    <source>
        <dbReference type="PROSITE-ProRule" id="PRU00285"/>
    </source>
</evidence>
<evidence type="ECO:0000313" key="4">
    <source>
        <dbReference type="Proteomes" id="UP000492821"/>
    </source>
</evidence>
<sequence length="111" mass="12580">MSQVEVHHTWEAKQWDWPLQQNDGVVKVINTKEKFEVGLDVVFFTPKEIDVKVNGHNIIVHAAHQARSDNHGKVSREVTRSYALPEDVDTATIKSHLSKRGVLTITASKKQ</sequence>
<dbReference type="FunFam" id="2.60.40.790:FF:000036">
    <property type="entry name" value="Heat Shock Protein"/>
    <property type="match status" value="1"/>
</dbReference>
<dbReference type="InterPro" id="IPR002068">
    <property type="entry name" value="A-crystallin/Hsp20_dom"/>
</dbReference>
<dbReference type="PANTHER" id="PTHR45640:SF35">
    <property type="entry name" value="HEAT SHOCK PROTEIN HSP-12.2"/>
    <property type="match status" value="1"/>
</dbReference>
<dbReference type="InterPro" id="IPR008978">
    <property type="entry name" value="HSP20-like_chaperone"/>
</dbReference>
<dbReference type="AlphaFoldDB" id="A0A7E4VS00"/>
<dbReference type="Gene3D" id="2.60.40.790">
    <property type="match status" value="1"/>
</dbReference>
<dbReference type="WBParaSite" id="Pan_g2700.t1">
    <property type="protein sequence ID" value="Pan_g2700.t1"/>
    <property type="gene ID" value="Pan_g2700"/>
</dbReference>
<dbReference type="GO" id="GO:0009408">
    <property type="term" value="P:response to heat"/>
    <property type="evidence" value="ECO:0007669"/>
    <property type="project" value="TreeGrafter"/>
</dbReference>
<dbReference type="GO" id="GO:0051082">
    <property type="term" value="F:unfolded protein binding"/>
    <property type="evidence" value="ECO:0007669"/>
    <property type="project" value="TreeGrafter"/>
</dbReference>
<dbReference type="PANTHER" id="PTHR45640">
    <property type="entry name" value="HEAT SHOCK PROTEIN HSP-12.2-RELATED"/>
    <property type="match status" value="1"/>
</dbReference>
<reference evidence="4" key="1">
    <citation type="journal article" date="2013" name="Genetics">
        <title>The draft genome and transcriptome of Panagrellus redivivus are shaped by the harsh demands of a free-living lifestyle.</title>
        <authorList>
            <person name="Srinivasan J."/>
            <person name="Dillman A.R."/>
            <person name="Macchietto M.G."/>
            <person name="Heikkinen L."/>
            <person name="Lakso M."/>
            <person name="Fracchia K.M."/>
            <person name="Antoshechkin I."/>
            <person name="Mortazavi A."/>
            <person name="Wong G."/>
            <person name="Sternberg P.W."/>
        </authorList>
    </citation>
    <scope>NUCLEOTIDE SEQUENCE [LARGE SCALE GENOMIC DNA]</scope>
    <source>
        <strain evidence="4">MT8872</strain>
    </source>
</reference>
<reference evidence="5" key="2">
    <citation type="submission" date="2020-10" db="UniProtKB">
        <authorList>
            <consortium name="WormBaseParasite"/>
        </authorList>
    </citation>
    <scope>IDENTIFICATION</scope>
</reference>
<protein>
    <submittedName>
        <fullName evidence="5">SHSP domain-containing protein</fullName>
    </submittedName>
</protein>
<comment type="similarity">
    <text evidence="1 2">Belongs to the small heat shock protein (HSP20) family.</text>
</comment>
<organism evidence="4 5">
    <name type="scientific">Panagrellus redivivus</name>
    <name type="common">Microworm</name>
    <dbReference type="NCBI Taxonomy" id="6233"/>
    <lineage>
        <taxon>Eukaryota</taxon>
        <taxon>Metazoa</taxon>
        <taxon>Ecdysozoa</taxon>
        <taxon>Nematoda</taxon>
        <taxon>Chromadorea</taxon>
        <taxon>Rhabditida</taxon>
        <taxon>Tylenchina</taxon>
        <taxon>Panagrolaimomorpha</taxon>
        <taxon>Panagrolaimoidea</taxon>
        <taxon>Panagrolaimidae</taxon>
        <taxon>Panagrellus</taxon>
    </lineage>
</organism>
<keyword evidence="4" id="KW-1185">Reference proteome</keyword>
<evidence type="ECO:0000256" key="2">
    <source>
        <dbReference type="RuleBase" id="RU003616"/>
    </source>
</evidence>
<evidence type="ECO:0000313" key="5">
    <source>
        <dbReference type="WBParaSite" id="Pan_g2700.t1"/>
    </source>
</evidence>
<name>A0A7E4VS00_PANRE</name>
<feature type="domain" description="SHSP" evidence="3">
    <location>
        <begin position="16"/>
        <end position="111"/>
    </location>
</feature>